<dbReference type="Pfam" id="PF18988">
    <property type="entry name" value="DUF5721"/>
    <property type="match status" value="1"/>
</dbReference>
<evidence type="ECO:0000313" key="2">
    <source>
        <dbReference type="Proteomes" id="UP000461585"/>
    </source>
</evidence>
<dbReference type="InterPro" id="IPR043779">
    <property type="entry name" value="DUF5721"/>
</dbReference>
<name>A0A7X5HXB6_9FIRM</name>
<keyword evidence="2" id="KW-1185">Reference proteome</keyword>
<comment type="caution">
    <text evidence="1">The sequence shown here is derived from an EMBL/GenBank/DDBJ whole genome shotgun (WGS) entry which is preliminary data.</text>
</comment>
<protein>
    <submittedName>
        <fullName evidence="1">Uncharacterized protein</fullName>
    </submittedName>
</protein>
<dbReference type="Proteomes" id="UP000461585">
    <property type="component" value="Unassembled WGS sequence"/>
</dbReference>
<reference evidence="1 2" key="1">
    <citation type="submission" date="2020-01" db="EMBL/GenBank/DDBJ databases">
        <title>Anaeroalcalibacter tamaniensis gen. nov., sp. nov., moderately halophilic strictly anaerobic fermenter bacterium from mud volcano of Taman peninsula.</title>
        <authorList>
            <person name="Frolova A."/>
            <person name="Merkel A.Y."/>
            <person name="Slobodkin A.I."/>
        </authorList>
    </citation>
    <scope>NUCLEOTIDE SEQUENCE [LARGE SCALE GENOMIC DNA]</scope>
    <source>
        <strain evidence="1 2">F-3ap</strain>
    </source>
</reference>
<dbReference type="RefSeq" id="WP_162371055.1">
    <property type="nucleotide sequence ID" value="NZ_JAAEEH010000035.1"/>
</dbReference>
<gene>
    <name evidence="1" type="ORF">GXN74_11325</name>
</gene>
<accession>A0A7X5HXB6</accession>
<sequence>MTVFEIEETKRFMQCLLKEELFDDFRLLQLDLKTFVHFSVDGKGIETEDPFPFVPWLQVKPAIVRLVQGSKPPGYLKVVFAVSPEATASILEKSGKELSESIQGFTLTILYENGQLRITTGTNYRTFVSDKTGERVFDQSMRRFLQKNALAAFPPEAP</sequence>
<proteinExistence type="predicted"/>
<dbReference type="EMBL" id="JAAEEH010000035">
    <property type="protein sequence ID" value="NDL68331.1"/>
    <property type="molecule type" value="Genomic_DNA"/>
</dbReference>
<dbReference type="AlphaFoldDB" id="A0A7X5HXB6"/>
<evidence type="ECO:0000313" key="1">
    <source>
        <dbReference type="EMBL" id="NDL68331.1"/>
    </source>
</evidence>
<organism evidence="1 2">
    <name type="scientific">Anaerotalea alkaliphila</name>
    <dbReference type="NCBI Taxonomy" id="2662126"/>
    <lineage>
        <taxon>Bacteria</taxon>
        <taxon>Bacillati</taxon>
        <taxon>Bacillota</taxon>
        <taxon>Clostridia</taxon>
        <taxon>Eubacteriales</taxon>
        <taxon>Anaerotalea</taxon>
    </lineage>
</organism>